<organism evidence="1 2">
    <name type="scientific">Boothiomyces macroporosus</name>
    <dbReference type="NCBI Taxonomy" id="261099"/>
    <lineage>
        <taxon>Eukaryota</taxon>
        <taxon>Fungi</taxon>
        <taxon>Fungi incertae sedis</taxon>
        <taxon>Chytridiomycota</taxon>
        <taxon>Chytridiomycota incertae sedis</taxon>
        <taxon>Chytridiomycetes</taxon>
        <taxon>Rhizophydiales</taxon>
        <taxon>Terramycetaceae</taxon>
        <taxon>Boothiomyces</taxon>
    </lineage>
</organism>
<evidence type="ECO:0000313" key="2">
    <source>
        <dbReference type="Proteomes" id="UP001210925"/>
    </source>
</evidence>
<proteinExistence type="predicted"/>
<comment type="caution">
    <text evidence="1">The sequence shown here is derived from an EMBL/GenBank/DDBJ whole genome shotgun (WGS) entry which is preliminary data.</text>
</comment>
<dbReference type="Gene3D" id="3.80.10.10">
    <property type="entry name" value="Ribonuclease Inhibitor"/>
    <property type="match status" value="2"/>
</dbReference>
<reference evidence="1" key="1">
    <citation type="submission" date="2020-05" db="EMBL/GenBank/DDBJ databases">
        <title>Phylogenomic resolution of chytrid fungi.</title>
        <authorList>
            <person name="Stajich J.E."/>
            <person name="Amses K."/>
            <person name="Simmons R."/>
            <person name="Seto K."/>
            <person name="Myers J."/>
            <person name="Bonds A."/>
            <person name="Quandt C.A."/>
            <person name="Barry K."/>
            <person name="Liu P."/>
            <person name="Grigoriev I."/>
            <person name="Longcore J.E."/>
            <person name="James T.Y."/>
        </authorList>
    </citation>
    <scope>NUCLEOTIDE SEQUENCE</scope>
    <source>
        <strain evidence="1">PLAUS21</strain>
    </source>
</reference>
<evidence type="ECO:0000313" key="1">
    <source>
        <dbReference type="EMBL" id="KAJ3255457.1"/>
    </source>
</evidence>
<evidence type="ECO:0008006" key="3">
    <source>
        <dbReference type="Google" id="ProtNLM"/>
    </source>
</evidence>
<dbReference type="EMBL" id="JADGKB010000066">
    <property type="protein sequence ID" value="KAJ3255457.1"/>
    <property type="molecule type" value="Genomic_DNA"/>
</dbReference>
<protein>
    <recommendedName>
        <fullName evidence="3">RNI-like protein</fullName>
    </recommendedName>
</protein>
<sequence>MTLDFSNEPIHYIRYKELECADYSKITTLEVSTECKGVDKLFPYLGKMKKLDTLVVNSGNKMDNLVDWSCMFENIPSSTLRQLEIYSNSACLESFCTLCSQLGNTNIESITIHQSKFSDSHLIALSDILSKCKLQELILEETNLTDFGITALASVISFSNLSKLVVRGLNITVDGLRAISNGIRGSTLKTLDIYSDKIKIGDWHHLYEHLESTLIESVGIYFLDAKASDALVKVLPKSNLTHLVIPADTPNIEKLLIASSNSKILGIQICIKFNHEAIMKTVERHLKYITADTLYIDYYNSRYPSSSRLFSEIEKSQIRYLTLSNVTFNHQLMLNISNQLPNSNLLSLTLTATNLDDELLRLLSNGVMNSELRYIDLSSNRDITSRGIIYFVGIVRYSTKLTKLDFRSILDIDEIPGLRKFLKKALGSTSFRILL</sequence>
<dbReference type="Proteomes" id="UP001210925">
    <property type="component" value="Unassembled WGS sequence"/>
</dbReference>
<dbReference type="SUPFAM" id="SSF52047">
    <property type="entry name" value="RNI-like"/>
    <property type="match status" value="1"/>
</dbReference>
<dbReference type="AlphaFoldDB" id="A0AAD5UH45"/>
<accession>A0AAD5UH45</accession>
<name>A0AAD5UH45_9FUNG</name>
<keyword evidence="2" id="KW-1185">Reference proteome</keyword>
<dbReference type="InterPro" id="IPR032675">
    <property type="entry name" value="LRR_dom_sf"/>
</dbReference>
<gene>
    <name evidence="1" type="ORF">HK103_006274</name>
</gene>